<organism evidence="4 5">
    <name type="scientific">Dietzia natronolimnaea</name>
    <dbReference type="NCBI Taxonomy" id="161920"/>
    <lineage>
        <taxon>Bacteria</taxon>
        <taxon>Bacillati</taxon>
        <taxon>Actinomycetota</taxon>
        <taxon>Actinomycetes</taxon>
        <taxon>Mycobacteriales</taxon>
        <taxon>Dietziaceae</taxon>
        <taxon>Dietzia</taxon>
    </lineage>
</organism>
<proteinExistence type="inferred from homology"/>
<dbReference type="AlphaFoldDB" id="A0A2A2WQ99"/>
<dbReference type="InterPro" id="IPR001482">
    <property type="entry name" value="T2SS/T4SS_dom"/>
</dbReference>
<feature type="compositionally biased region" description="Basic and acidic residues" evidence="2">
    <location>
        <begin position="1"/>
        <end position="11"/>
    </location>
</feature>
<dbReference type="GO" id="GO:0016887">
    <property type="term" value="F:ATP hydrolysis activity"/>
    <property type="evidence" value="ECO:0007669"/>
    <property type="project" value="InterPro"/>
</dbReference>
<comment type="similarity">
    <text evidence="1">Belongs to the GSP E family.</text>
</comment>
<evidence type="ECO:0000256" key="2">
    <source>
        <dbReference type="SAM" id="MobiDB-lite"/>
    </source>
</evidence>
<feature type="domain" description="Bacterial type II secretion system protein E" evidence="3">
    <location>
        <begin position="128"/>
        <end position="410"/>
    </location>
</feature>
<dbReference type="Pfam" id="PF00437">
    <property type="entry name" value="T2SSE"/>
    <property type="match status" value="1"/>
</dbReference>
<dbReference type="Proteomes" id="UP000218810">
    <property type="component" value="Unassembled WGS sequence"/>
</dbReference>
<protein>
    <submittedName>
        <fullName evidence="4">Pilus assembly protein CpaF</fullName>
    </submittedName>
</protein>
<sequence>MTLSDRLRAARGEAPVQEAAPDAPGATLPVKPVVAATPSSTGVYPSAPTTPAAPAIPEPDALISLKDRASAALFERVGARLNNPSLTEEQLHALVRTELNKVVEDETVPLTAEQRQRLISDIQDDVLGHGPLERLLADPTITEIMVNGPDMIYIEQRGRLTRSSARFTSEEHLRQVIERIVSRIGRRIDESSPLVDARLADGSRVNAVIPPLAVNGSSLTIRKFSKDPFKVNDLIGFGTLTPEMAELLRACVEARLNIIVSGGTGSGKTTLLNVLSSFIPEGERIVTIEDAVELQMQQDHVVRLEARPANIEGKGEISIRDLVRNSLRMRPDRIVVGEVRGGETLDMLQAMNTGHDGSLSTVHANSPRDAVARLETLVLMAGMDLPLRAIREQIASAVDVIVQLTRLRDGTRRVTAVTEVQGMEGQTVTLQDAFLFDYSAGVGPDGKFLGKPVSTGVRPRFTDQFEEMGIRLSPRVFDVPTGKGR</sequence>
<feature type="region of interest" description="Disordered" evidence="2">
    <location>
        <begin position="1"/>
        <end position="27"/>
    </location>
</feature>
<dbReference type="PANTHER" id="PTHR30486">
    <property type="entry name" value="TWITCHING MOTILITY PROTEIN PILT"/>
    <property type="match status" value="1"/>
</dbReference>
<dbReference type="InterPro" id="IPR050921">
    <property type="entry name" value="T4SS_GSP_E_ATPase"/>
</dbReference>
<comment type="caution">
    <text evidence="4">The sequence shown here is derived from an EMBL/GenBank/DDBJ whole genome shotgun (WGS) entry which is preliminary data.</text>
</comment>
<reference evidence="5" key="1">
    <citation type="submission" date="2017-09" db="EMBL/GenBank/DDBJ databases">
        <authorList>
            <person name="Zhang Y."/>
            <person name="Huang X."/>
            <person name="Liu J."/>
            <person name="Lu L."/>
            <person name="Peng K."/>
        </authorList>
    </citation>
    <scope>NUCLEOTIDE SEQUENCE [LARGE SCALE GENOMIC DNA]</scope>
    <source>
        <strain evidence="5">S-XJ-1</strain>
    </source>
</reference>
<gene>
    <name evidence="4" type="ORF">CEY15_08790</name>
</gene>
<dbReference type="Gene3D" id="3.40.50.300">
    <property type="entry name" value="P-loop containing nucleotide triphosphate hydrolases"/>
    <property type="match status" value="1"/>
</dbReference>
<dbReference type="FunFam" id="3.40.50.300:FF:000521">
    <property type="entry name" value="Type II secretion system protein E"/>
    <property type="match status" value="1"/>
</dbReference>
<keyword evidence="5" id="KW-1185">Reference proteome</keyword>
<dbReference type="InterPro" id="IPR027417">
    <property type="entry name" value="P-loop_NTPase"/>
</dbReference>
<name>A0A2A2WQ99_9ACTN</name>
<evidence type="ECO:0000256" key="1">
    <source>
        <dbReference type="ARBA" id="ARBA00006611"/>
    </source>
</evidence>
<evidence type="ECO:0000313" key="5">
    <source>
        <dbReference type="Proteomes" id="UP000218810"/>
    </source>
</evidence>
<dbReference type="OrthoDB" id="9810761at2"/>
<accession>A0A2A2WQ99</accession>
<evidence type="ECO:0000313" key="4">
    <source>
        <dbReference type="EMBL" id="PAY23399.1"/>
    </source>
</evidence>
<dbReference type="SUPFAM" id="SSF52540">
    <property type="entry name" value="P-loop containing nucleoside triphosphate hydrolases"/>
    <property type="match status" value="1"/>
</dbReference>
<evidence type="ECO:0000259" key="3">
    <source>
        <dbReference type="Pfam" id="PF00437"/>
    </source>
</evidence>
<dbReference type="CDD" id="cd01130">
    <property type="entry name" value="VirB11-like_ATPase"/>
    <property type="match status" value="1"/>
</dbReference>
<dbReference type="PANTHER" id="PTHR30486:SF15">
    <property type="entry name" value="TYPE II_IV SECRETION SYSTEM ATPASE"/>
    <property type="match status" value="1"/>
</dbReference>
<dbReference type="RefSeq" id="WP_095718110.1">
    <property type="nucleotide sequence ID" value="NZ_NTGA01000015.1"/>
</dbReference>
<dbReference type="Gene3D" id="3.30.450.380">
    <property type="match status" value="1"/>
</dbReference>
<dbReference type="EMBL" id="NTGA01000015">
    <property type="protein sequence ID" value="PAY23399.1"/>
    <property type="molecule type" value="Genomic_DNA"/>
</dbReference>